<evidence type="ECO:0000313" key="2">
    <source>
        <dbReference type="EMBL" id="MPC28998.1"/>
    </source>
</evidence>
<feature type="region of interest" description="Disordered" evidence="1">
    <location>
        <begin position="63"/>
        <end position="132"/>
    </location>
</feature>
<dbReference type="Proteomes" id="UP000324222">
    <property type="component" value="Unassembled WGS sequence"/>
</dbReference>
<dbReference type="EMBL" id="VSRR010001998">
    <property type="protein sequence ID" value="MPC28998.1"/>
    <property type="molecule type" value="Genomic_DNA"/>
</dbReference>
<sequence>MVTVRVGSAHRLITVDSHFRPVGTLKDAHLRPQVTLFTSLGRMGWRRFSNVNSLRRNTAEARLEGGPGRIEDGFLQLPSSPPSPLPPPPSQSPSPVSPPPPSQSTLPISPPPPSQCPFPTSPPPSPCEVNGQAAAAQHLTALTSAARNADLANVGSKAGARPGWCFTII</sequence>
<evidence type="ECO:0000313" key="3">
    <source>
        <dbReference type="Proteomes" id="UP000324222"/>
    </source>
</evidence>
<comment type="caution">
    <text evidence="2">The sequence shown here is derived from an EMBL/GenBank/DDBJ whole genome shotgun (WGS) entry which is preliminary data.</text>
</comment>
<keyword evidence="3" id="KW-1185">Reference proteome</keyword>
<organism evidence="2 3">
    <name type="scientific">Portunus trituberculatus</name>
    <name type="common">Swimming crab</name>
    <name type="synonym">Neptunus trituberculatus</name>
    <dbReference type="NCBI Taxonomy" id="210409"/>
    <lineage>
        <taxon>Eukaryota</taxon>
        <taxon>Metazoa</taxon>
        <taxon>Ecdysozoa</taxon>
        <taxon>Arthropoda</taxon>
        <taxon>Crustacea</taxon>
        <taxon>Multicrustacea</taxon>
        <taxon>Malacostraca</taxon>
        <taxon>Eumalacostraca</taxon>
        <taxon>Eucarida</taxon>
        <taxon>Decapoda</taxon>
        <taxon>Pleocyemata</taxon>
        <taxon>Brachyura</taxon>
        <taxon>Eubrachyura</taxon>
        <taxon>Portunoidea</taxon>
        <taxon>Portunidae</taxon>
        <taxon>Portuninae</taxon>
        <taxon>Portunus</taxon>
    </lineage>
</organism>
<gene>
    <name evidence="2" type="ORF">E2C01_022214</name>
</gene>
<protein>
    <submittedName>
        <fullName evidence="2">Uncharacterized protein</fullName>
    </submittedName>
</protein>
<accession>A0A5B7E5E2</accession>
<feature type="compositionally biased region" description="Pro residues" evidence="1">
    <location>
        <begin position="79"/>
        <end position="126"/>
    </location>
</feature>
<dbReference type="AlphaFoldDB" id="A0A5B7E5E2"/>
<name>A0A5B7E5E2_PORTR</name>
<proteinExistence type="predicted"/>
<reference evidence="2 3" key="1">
    <citation type="submission" date="2019-05" db="EMBL/GenBank/DDBJ databases">
        <title>Another draft genome of Portunus trituberculatus and its Hox gene families provides insights of decapod evolution.</title>
        <authorList>
            <person name="Jeong J.-H."/>
            <person name="Song I."/>
            <person name="Kim S."/>
            <person name="Choi T."/>
            <person name="Kim D."/>
            <person name="Ryu S."/>
            <person name="Kim W."/>
        </authorList>
    </citation>
    <scope>NUCLEOTIDE SEQUENCE [LARGE SCALE GENOMIC DNA]</scope>
    <source>
        <tissue evidence="2">Muscle</tissue>
    </source>
</reference>
<evidence type="ECO:0000256" key="1">
    <source>
        <dbReference type="SAM" id="MobiDB-lite"/>
    </source>
</evidence>